<dbReference type="PANTHER" id="PTHR37533:SF2">
    <property type="entry name" value="FLAGELLAR HOOK-LENGTH CONTROL PROTEIN"/>
    <property type="match status" value="1"/>
</dbReference>
<keyword evidence="3" id="KW-0969">Cilium</keyword>
<feature type="region of interest" description="Disordered" evidence="1">
    <location>
        <begin position="1"/>
        <end position="71"/>
    </location>
</feature>
<evidence type="ECO:0000313" key="3">
    <source>
        <dbReference type="EMBL" id="SDL07256.1"/>
    </source>
</evidence>
<dbReference type="STRING" id="137658.SAMN05216186_11490"/>
<sequence length="368" mass="39011">MLHSITQRGPVVAVSAEGMAKPGGDPRGAVARSGETFILPDTALLPENGTPNESDRDESIDALSAESGADELQPQVADILPVELTVTPETESRAERWLLSMLDQRATRVQAQDSDETPARQAMDIALRSIPQVVVNPLRQDGLTQPLSVPPSLGVGGAFVMPEATPALHSAEPAESGEVALLASLERAGGKASSLPQAASPAIDGANPIASPMAAVQPATTLERTLKLEAPEAKWGEQMLHALRDTVELQVQQRVQNACIRLDPPELGSLEIYLSHESGRLNVQISAAQSDVARLLNQTSERLRQELVGQNFLQVSVQVSADGQSGQQHARQGRAWAPVEDEIAANVLRESSSSGSRRAASDDVLVTV</sequence>
<dbReference type="AlphaFoldDB" id="A0A1G9H2R6"/>
<keyword evidence="3" id="KW-0282">Flagellum</keyword>
<organism evidence="3 4">
    <name type="scientific">Pseudomonas indica</name>
    <dbReference type="NCBI Taxonomy" id="137658"/>
    <lineage>
        <taxon>Bacteria</taxon>
        <taxon>Pseudomonadati</taxon>
        <taxon>Pseudomonadota</taxon>
        <taxon>Gammaproteobacteria</taxon>
        <taxon>Pseudomonadales</taxon>
        <taxon>Pseudomonadaceae</taxon>
        <taxon>Pseudomonas</taxon>
    </lineage>
</organism>
<dbReference type="CDD" id="cd17470">
    <property type="entry name" value="T3SS_Flik_C"/>
    <property type="match status" value="1"/>
</dbReference>
<name>A0A1G9H2R6_9PSED</name>
<dbReference type="InterPro" id="IPR052563">
    <property type="entry name" value="FliK"/>
</dbReference>
<proteinExistence type="predicted"/>
<keyword evidence="4" id="KW-1185">Reference proteome</keyword>
<dbReference type="Pfam" id="PF02120">
    <property type="entry name" value="Flg_hook"/>
    <property type="match status" value="1"/>
</dbReference>
<dbReference type="InterPro" id="IPR038610">
    <property type="entry name" value="FliK-like_C_sf"/>
</dbReference>
<evidence type="ECO:0000313" key="4">
    <source>
        <dbReference type="Proteomes" id="UP000198706"/>
    </source>
</evidence>
<reference evidence="3 4" key="1">
    <citation type="submission" date="2016-10" db="EMBL/GenBank/DDBJ databases">
        <authorList>
            <person name="de Groot N.N."/>
        </authorList>
    </citation>
    <scope>NUCLEOTIDE SEQUENCE [LARGE SCALE GENOMIC DNA]</scope>
    <source>
        <strain evidence="3 4">JCM 21544</strain>
    </source>
</reference>
<protein>
    <submittedName>
        <fullName evidence="3">Flagellar hook-length control protein FliK</fullName>
    </submittedName>
</protein>
<gene>
    <name evidence="3" type="ORF">SAMN05216186_11490</name>
</gene>
<keyword evidence="3" id="KW-0966">Cell projection</keyword>
<dbReference type="Proteomes" id="UP000198706">
    <property type="component" value="Unassembled WGS sequence"/>
</dbReference>
<dbReference type="RefSeq" id="WP_084337958.1">
    <property type="nucleotide sequence ID" value="NZ_FNFD01000014.1"/>
</dbReference>
<dbReference type="PANTHER" id="PTHR37533">
    <property type="entry name" value="FLAGELLAR HOOK-LENGTH CONTROL PROTEIN"/>
    <property type="match status" value="1"/>
</dbReference>
<accession>A0A1G9H2R6</accession>
<evidence type="ECO:0000259" key="2">
    <source>
        <dbReference type="Pfam" id="PF02120"/>
    </source>
</evidence>
<dbReference type="Gene3D" id="3.30.750.140">
    <property type="match status" value="1"/>
</dbReference>
<dbReference type="EMBL" id="FNFD01000014">
    <property type="protein sequence ID" value="SDL07256.1"/>
    <property type="molecule type" value="Genomic_DNA"/>
</dbReference>
<dbReference type="InterPro" id="IPR021136">
    <property type="entry name" value="Flagellar_hook_control-like_C"/>
</dbReference>
<feature type="domain" description="Flagellar hook-length control protein-like C-terminal" evidence="2">
    <location>
        <begin position="246"/>
        <end position="328"/>
    </location>
</feature>
<evidence type="ECO:0000256" key="1">
    <source>
        <dbReference type="SAM" id="MobiDB-lite"/>
    </source>
</evidence>